<feature type="compositionally biased region" description="Polar residues" evidence="1">
    <location>
        <begin position="99"/>
        <end position="110"/>
    </location>
</feature>
<feature type="compositionally biased region" description="Basic and acidic residues" evidence="1">
    <location>
        <begin position="55"/>
        <end position="68"/>
    </location>
</feature>
<feature type="region of interest" description="Disordered" evidence="1">
    <location>
        <begin position="40"/>
        <end position="116"/>
    </location>
</feature>
<sequence>MQGFSQEDVDRMIQEAAAAARQKSGATLDYINGKNSDEAVGEAIGTPAKGVKPAPAKDVKPASAKETKAAPAPAPAAKKADASKAEAPAPEDLADEIMQQMQEKAQSVNDGISDEDISDMIGSKVADSADPAVKDDDFDTAFDLADFASDDAAGEITGDVADIAVQEEEAVVPEPEGFDADQFDPEPETETQPEASMDDTPFSDEDFSVPPAGVEQNISEETINPFEYDEAVPVQDEVMDTKPLAQNPSRRAQSVNPAQADDLQSFIMSTIEELAQAKMELAEVKIALEIEKLKNKAKSLFV</sequence>
<protein>
    <submittedName>
        <fullName evidence="2">Uncharacterized protein</fullName>
    </submittedName>
</protein>
<dbReference type="EMBL" id="QZJZ01000082">
    <property type="protein sequence ID" value="RJP57333.1"/>
    <property type="molecule type" value="Genomic_DNA"/>
</dbReference>
<proteinExistence type="predicted"/>
<evidence type="ECO:0000313" key="2">
    <source>
        <dbReference type="EMBL" id="RJP57333.1"/>
    </source>
</evidence>
<feature type="compositionally biased region" description="Acidic residues" evidence="1">
    <location>
        <begin position="170"/>
        <end position="191"/>
    </location>
</feature>
<reference evidence="2 3" key="1">
    <citation type="journal article" date="2017" name="ISME J.">
        <title>Energy and carbon metabolisms in a deep terrestrial subsurface fluid microbial community.</title>
        <authorList>
            <person name="Momper L."/>
            <person name="Jungbluth S.P."/>
            <person name="Lee M.D."/>
            <person name="Amend J.P."/>
        </authorList>
    </citation>
    <scope>NUCLEOTIDE SEQUENCE [LARGE SCALE GENOMIC DNA]</scope>
    <source>
        <strain evidence="2">SURF_26</strain>
    </source>
</reference>
<dbReference type="AlphaFoldDB" id="A0A3A4QYC6"/>
<dbReference type="Proteomes" id="UP000266426">
    <property type="component" value="Unassembled WGS sequence"/>
</dbReference>
<feature type="region of interest" description="Disordered" evidence="1">
    <location>
        <begin position="170"/>
        <end position="212"/>
    </location>
</feature>
<feature type="compositionally biased region" description="Polar residues" evidence="1">
    <location>
        <begin position="244"/>
        <end position="257"/>
    </location>
</feature>
<evidence type="ECO:0000256" key="1">
    <source>
        <dbReference type="SAM" id="MobiDB-lite"/>
    </source>
</evidence>
<feature type="region of interest" description="Disordered" evidence="1">
    <location>
        <begin position="234"/>
        <end position="258"/>
    </location>
</feature>
<accession>A0A3A4QYC6</accession>
<evidence type="ECO:0000313" key="3">
    <source>
        <dbReference type="Proteomes" id="UP000266426"/>
    </source>
</evidence>
<organism evidence="2 3">
    <name type="scientific">Candidatus Auribacter fodinae</name>
    <dbReference type="NCBI Taxonomy" id="2093366"/>
    <lineage>
        <taxon>Bacteria</taxon>
        <taxon>Pseudomonadati</taxon>
        <taxon>Candidatus Auribacterota</taxon>
        <taxon>Candidatus Auribacteria</taxon>
        <taxon>Candidatus Auribacterales</taxon>
        <taxon>Candidatus Auribacteraceae</taxon>
        <taxon>Candidatus Auribacter</taxon>
    </lineage>
</organism>
<gene>
    <name evidence="2" type="ORF">C4541_10255</name>
</gene>
<name>A0A3A4QYC6_9BACT</name>
<comment type="caution">
    <text evidence="2">The sequence shown here is derived from an EMBL/GenBank/DDBJ whole genome shotgun (WGS) entry which is preliminary data.</text>
</comment>